<evidence type="ECO:0000256" key="7">
    <source>
        <dbReference type="HAMAP-Rule" id="MF_00412"/>
    </source>
</evidence>
<comment type="function">
    <text evidence="7">Catalyzes the NADPH-dependent reduction of L-glutamate 5-phosphate into L-glutamate 5-semialdehyde and phosphate. The product spontaneously undergoes cyclization to form 1-pyrroline-5-carboxylate.</text>
</comment>
<name>A0ABU3NZL9_9FIRM</name>
<sequence length="417" mass="43568">MDYLAELKEKGAIAKKAAARLAVTPATVKNKALHAMADGLEAGADHILAANAEDMVAGEAKGMSTALLDRLALTKARIADMAAGLRQLAALPDPVGETVEGWQRPNGLAIAKVRVPLGVIGIIYEARPNVTADAAGLCLKSGNAVILRGGSEAINSNLAVAGILAKAAEEAGAPAGSIQLIATTDRAAVNAMLRLNDYIDVIIPRGGAGLIQTVVENSTVPVIETGIGVCHVFVDASADLTMAKDIAFNAKVSRPGVCNAMETLLVHRAVAEDFLPPMLAAYHEAGVEVRGCTGTMCYHPAVKEAGETDWATEYHDLIVSVRIVNSLAEALAHIAAYGTRHSEAIVTSNLESARRFQAEVDAAAVYVNASTRFTDGFEFGFGAEIGISTQKLHARGPMGLRELTSVKYLVNGTGQIR</sequence>
<dbReference type="PIRSF" id="PIRSF000151">
    <property type="entry name" value="GPR"/>
    <property type="match status" value="1"/>
</dbReference>
<evidence type="ECO:0000259" key="8">
    <source>
        <dbReference type="Pfam" id="PF00171"/>
    </source>
</evidence>
<dbReference type="Pfam" id="PF00171">
    <property type="entry name" value="Aldedh"/>
    <property type="match status" value="1"/>
</dbReference>
<dbReference type="EMBL" id="JAUOZS010000001">
    <property type="protein sequence ID" value="MDT8902242.1"/>
    <property type="molecule type" value="Genomic_DNA"/>
</dbReference>
<proteinExistence type="inferred from homology"/>
<evidence type="ECO:0000313" key="10">
    <source>
        <dbReference type="Proteomes" id="UP001254848"/>
    </source>
</evidence>
<keyword evidence="7" id="KW-0963">Cytoplasm</keyword>
<dbReference type="InterPro" id="IPR020593">
    <property type="entry name" value="G-glutamylP_reductase_CS"/>
</dbReference>
<dbReference type="RefSeq" id="WP_413780728.1">
    <property type="nucleotide sequence ID" value="NZ_JAUOZS010000001.1"/>
</dbReference>
<dbReference type="EC" id="1.2.1.41" evidence="7"/>
<accession>A0ABU3NZL9</accession>
<keyword evidence="3 7" id="KW-0641">Proline biosynthesis</keyword>
<dbReference type="InterPro" id="IPR012134">
    <property type="entry name" value="Glu-5-SA_DH"/>
</dbReference>
<comment type="subcellular location">
    <subcellularLocation>
        <location evidence="7">Cytoplasm</location>
    </subcellularLocation>
</comment>
<dbReference type="HAMAP" id="MF_00412">
    <property type="entry name" value="ProA"/>
    <property type="match status" value="1"/>
</dbReference>
<dbReference type="InterPro" id="IPR016162">
    <property type="entry name" value="Ald_DH_N"/>
</dbReference>
<comment type="catalytic activity">
    <reaction evidence="6 7">
        <text>L-glutamate 5-semialdehyde + phosphate + NADP(+) = L-glutamyl 5-phosphate + NADPH + H(+)</text>
        <dbReference type="Rhea" id="RHEA:19541"/>
        <dbReference type="ChEBI" id="CHEBI:15378"/>
        <dbReference type="ChEBI" id="CHEBI:43474"/>
        <dbReference type="ChEBI" id="CHEBI:57783"/>
        <dbReference type="ChEBI" id="CHEBI:58066"/>
        <dbReference type="ChEBI" id="CHEBI:58274"/>
        <dbReference type="ChEBI" id="CHEBI:58349"/>
        <dbReference type="EC" id="1.2.1.41"/>
    </reaction>
</comment>
<dbReference type="InterPro" id="IPR015590">
    <property type="entry name" value="Aldehyde_DH_dom"/>
</dbReference>
<dbReference type="InterPro" id="IPR000965">
    <property type="entry name" value="GPR_dom"/>
</dbReference>
<dbReference type="GO" id="GO:0004350">
    <property type="term" value="F:glutamate-5-semialdehyde dehydrogenase activity"/>
    <property type="evidence" value="ECO:0007669"/>
    <property type="project" value="UniProtKB-EC"/>
</dbReference>
<protein>
    <recommendedName>
        <fullName evidence="7">Gamma-glutamyl phosphate reductase</fullName>
        <shortName evidence="7">GPR</shortName>
        <ecNumber evidence="7">1.2.1.41</ecNumber>
    </recommendedName>
    <alternativeName>
        <fullName evidence="7">Glutamate-5-semialdehyde dehydrogenase</fullName>
    </alternativeName>
    <alternativeName>
        <fullName evidence="7">Glutamyl-gamma-semialdehyde dehydrogenase</fullName>
        <shortName evidence="7">GSA dehydrogenase</shortName>
    </alternativeName>
</protein>
<dbReference type="PANTHER" id="PTHR11063">
    <property type="entry name" value="GLUTAMATE SEMIALDEHYDE DEHYDROGENASE"/>
    <property type="match status" value="1"/>
</dbReference>
<dbReference type="CDD" id="cd07079">
    <property type="entry name" value="ALDH_F18-19_ProA-GPR"/>
    <property type="match status" value="1"/>
</dbReference>
<dbReference type="InterPro" id="IPR016163">
    <property type="entry name" value="Ald_DH_C"/>
</dbReference>
<evidence type="ECO:0000256" key="6">
    <source>
        <dbReference type="ARBA" id="ARBA00049024"/>
    </source>
</evidence>
<keyword evidence="2 7" id="KW-0028">Amino-acid biosynthesis</keyword>
<gene>
    <name evidence="7" type="primary">proA</name>
    <name evidence="9" type="ORF">Q4T40_13385</name>
</gene>
<dbReference type="Gene3D" id="3.40.605.10">
    <property type="entry name" value="Aldehyde Dehydrogenase, Chain A, domain 1"/>
    <property type="match status" value="1"/>
</dbReference>
<dbReference type="NCBIfam" id="NF001221">
    <property type="entry name" value="PRK00197.1"/>
    <property type="match status" value="1"/>
</dbReference>
<evidence type="ECO:0000256" key="1">
    <source>
        <dbReference type="ARBA" id="ARBA00004985"/>
    </source>
</evidence>
<organism evidence="9 10">
    <name type="scientific">Anaeroselena agilis</name>
    <dbReference type="NCBI Taxonomy" id="3063788"/>
    <lineage>
        <taxon>Bacteria</taxon>
        <taxon>Bacillati</taxon>
        <taxon>Bacillota</taxon>
        <taxon>Negativicutes</taxon>
        <taxon>Acetonemataceae</taxon>
        <taxon>Anaeroselena</taxon>
    </lineage>
</organism>
<keyword evidence="10" id="KW-1185">Reference proteome</keyword>
<evidence type="ECO:0000256" key="3">
    <source>
        <dbReference type="ARBA" id="ARBA00022650"/>
    </source>
</evidence>
<keyword evidence="4 7" id="KW-0521">NADP</keyword>
<evidence type="ECO:0000313" key="9">
    <source>
        <dbReference type="EMBL" id="MDT8902242.1"/>
    </source>
</evidence>
<comment type="caution">
    <text evidence="9">The sequence shown here is derived from an EMBL/GenBank/DDBJ whole genome shotgun (WGS) entry which is preliminary data.</text>
</comment>
<dbReference type="Gene3D" id="3.40.309.10">
    <property type="entry name" value="Aldehyde Dehydrogenase, Chain A, domain 2"/>
    <property type="match status" value="1"/>
</dbReference>
<dbReference type="PANTHER" id="PTHR11063:SF8">
    <property type="entry name" value="DELTA-1-PYRROLINE-5-CARBOXYLATE SYNTHASE"/>
    <property type="match status" value="1"/>
</dbReference>
<keyword evidence="5 7" id="KW-0560">Oxidoreductase</keyword>
<dbReference type="PROSITE" id="PS01223">
    <property type="entry name" value="PROA"/>
    <property type="match status" value="1"/>
</dbReference>
<dbReference type="SUPFAM" id="SSF53720">
    <property type="entry name" value="ALDH-like"/>
    <property type="match status" value="1"/>
</dbReference>
<comment type="similarity">
    <text evidence="7">Belongs to the gamma-glutamyl phosphate reductase family.</text>
</comment>
<comment type="pathway">
    <text evidence="1 7">Amino-acid biosynthesis; L-proline biosynthesis; L-glutamate 5-semialdehyde from L-glutamate: step 2/2.</text>
</comment>
<dbReference type="NCBIfam" id="TIGR00407">
    <property type="entry name" value="proA"/>
    <property type="match status" value="1"/>
</dbReference>
<evidence type="ECO:0000256" key="4">
    <source>
        <dbReference type="ARBA" id="ARBA00022857"/>
    </source>
</evidence>
<reference evidence="9 10" key="1">
    <citation type="submission" date="2023-07" db="EMBL/GenBank/DDBJ databases">
        <title>The novel representative of Negativicutes class, Anaeroselena agilis gen. nov. sp. nov.</title>
        <authorList>
            <person name="Prokofeva M.I."/>
            <person name="Elcheninov A.G."/>
            <person name="Klyukina A."/>
            <person name="Kublanov I.V."/>
            <person name="Frolov E.N."/>
            <person name="Podosokorskaya O.A."/>
        </authorList>
    </citation>
    <scope>NUCLEOTIDE SEQUENCE [LARGE SCALE GENOMIC DNA]</scope>
    <source>
        <strain evidence="9 10">4137-cl</strain>
    </source>
</reference>
<feature type="domain" description="Aldehyde dehydrogenase" evidence="8">
    <location>
        <begin position="11"/>
        <end position="284"/>
    </location>
</feature>
<dbReference type="InterPro" id="IPR016161">
    <property type="entry name" value="Ald_DH/histidinol_DH"/>
</dbReference>
<evidence type="ECO:0000256" key="2">
    <source>
        <dbReference type="ARBA" id="ARBA00022605"/>
    </source>
</evidence>
<dbReference type="Proteomes" id="UP001254848">
    <property type="component" value="Unassembled WGS sequence"/>
</dbReference>
<evidence type="ECO:0000256" key="5">
    <source>
        <dbReference type="ARBA" id="ARBA00023002"/>
    </source>
</evidence>